<dbReference type="OrthoDB" id="8780920at2"/>
<dbReference type="Proteomes" id="UP000194151">
    <property type="component" value="Chromosome"/>
</dbReference>
<evidence type="ECO:0000313" key="1">
    <source>
        <dbReference type="EMBL" id="ARP84344.1"/>
    </source>
</evidence>
<protein>
    <submittedName>
        <fullName evidence="1">Uncharacterized protein</fullName>
    </submittedName>
</protein>
<name>A0A1W6YTN4_9BORD</name>
<sequence length="186" mass="19190">MPGPDHPCRGSGPRGARCAVAVLAGALMLLSASGCSSLFSEGAAAGAGVGGAALASKVTRNPTVAAGIGLGALAAAQAGVKYVEKNYHEEQQDRIASVAGPLAMGKTAKWESRHAVEIEPDARGRVTVSRQISAGELNCKEIVFSVDDVVDDKPRSDFYTATICEQAGHWKWASAEPATARWGSLQ</sequence>
<dbReference type="AlphaFoldDB" id="A0A1W6YTN4"/>
<dbReference type="KEGG" id="bgv:CAL12_03535"/>
<accession>A0A1W6YTN4</accession>
<evidence type="ECO:0000313" key="2">
    <source>
        <dbReference type="Proteomes" id="UP000194151"/>
    </source>
</evidence>
<proteinExistence type="predicted"/>
<keyword evidence="2" id="KW-1185">Reference proteome</keyword>
<reference evidence="1 2" key="1">
    <citation type="submission" date="2017-05" db="EMBL/GenBank/DDBJ databases">
        <title>Complete and WGS of Bordetella genogroups.</title>
        <authorList>
            <person name="Spilker T."/>
            <person name="LiPuma J."/>
        </authorList>
    </citation>
    <scope>NUCLEOTIDE SEQUENCE [LARGE SCALE GENOMIC DNA]</scope>
    <source>
        <strain evidence="1 2">AU19157</strain>
    </source>
</reference>
<gene>
    <name evidence="1" type="ORF">CAL12_03535</name>
</gene>
<dbReference type="STRING" id="1416806.CAL12_03535"/>
<dbReference type="EMBL" id="CP021108">
    <property type="protein sequence ID" value="ARP84344.1"/>
    <property type="molecule type" value="Genomic_DNA"/>
</dbReference>
<organism evidence="1 2">
    <name type="scientific">Bordetella genomosp. 8</name>
    <dbReference type="NCBI Taxonomy" id="1416806"/>
    <lineage>
        <taxon>Bacteria</taxon>
        <taxon>Pseudomonadati</taxon>
        <taxon>Pseudomonadota</taxon>
        <taxon>Betaproteobacteria</taxon>
        <taxon>Burkholderiales</taxon>
        <taxon>Alcaligenaceae</taxon>
        <taxon>Bordetella</taxon>
    </lineage>
</organism>